<dbReference type="HOGENOM" id="CLU_003824_1_0_1"/>
<dbReference type="InterPro" id="IPR009028">
    <property type="entry name" value="Coatomer/calthrin_app_sub_C"/>
</dbReference>
<dbReference type="InterPro" id="IPR003164">
    <property type="entry name" value="Clathrin_a-adaptin_app_sub_C"/>
</dbReference>
<keyword evidence="4 5" id="KW-0472">Membrane</keyword>
<evidence type="ECO:0000256" key="7">
    <source>
        <dbReference type="SAM" id="MobiDB-lite"/>
    </source>
</evidence>
<dbReference type="InterPro" id="IPR017104">
    <property type="entry name" value="AP2_complex_asu"/>
</dbReference>
<feature type="domain" description="Clathrin adaptor alpha-adaptin appendage C-terminal subdomain" evidence="9">
    <location>
        <begin position="850"/>
        <end position="948"/>
    </location>
</feature>
<feature type="compositionally biased region" description="Polar residues" evidence="7">
    <location>
        <begin position="667"/>
        <end position="678"/>
    </location>
</feature>
<keyword evidence="2 5" id="KW-0813">Transport</keyword>
<evidence type="ECO:0000256" key="5">
    <source>
        <dbReference type="PIRNR" id="PIRNR037091"/>
    </source>
</evidence>
<keyword evidence="5" id="KW-0254">Endocytosis</keyword>
<comment type="subcellular location">
    <subcellularLocation>
        <location evidence="1">Endomembrane system</location>
        <topology evidence="1">Peripheral membrane protein</topology>
    </subcellularLocation>
    <subcellularLocation>
        <location evidence="5">Membrane</location>
        <location evidence="5">Coated pit</location>
    </subcellularLocation>
</comment>
<evidence type="ECO:0000259" key="8">
    <source>
        <dbReference type="Pfam" id="PF01602"/>
    </source>
</evidence>
<dbReference type="GO" id="GO:0030122">
    <property type="term" value="C:AP-2 adaptor complex"/>
    <property type="evidence" value="ECO:0000318"/>
    <property type="project" value="GO_Central"/>
</dbReference>
<dbReference type="Pfam" id="PF01602">
    <property type="entry name" value="Adaptin_N"/>
    <property type="match status" value="1"/>
</dbReference>
<dbReference type="KEGG" id="ago:AGOS_ADL302W"/>
<dbReference type="EMBL" id="AE016817">
    <property type="protein sequence ID" value="AAS51618.1"/>
    <property type="molecule type" value="Genomic_DNA"/>
</dbReference>
<dbReference type="Proteomes" id="UP000000591">
    <property type="component" value="Chromosome IV"/>
</dbReference>
<dbReference type="FunCoup" id="Q75B74">
    <property type="interactions" value="883"/>
</dbReference>
<comment type="similarity">
    <text evidence="5">Belongs to the adaptor complexes large subunit family.</text>
</comment>
<dbReference type="eggNOG" id="KOG1077">
    <property type="taxonomic scope" value="Eukaryota"/>
</dbReference>
<comment type="function">
    <text evidence="5">Adaptins are components of the adaptor complexes which link clathrin to receptors in coated vesicles. Clathrin-associated protein complexes are believed to interact with the cytoplasmic tails of membrane proteins, leading to their selection and concentration.</text>
</comment>
<evidence type="ECO:0000256" key="4">
    <source>
        <dbReference type="ARBA" id="ARBA00023136"/>
    </source>
</evidence>
<dbReference type="InParanoid" id="Q75B74"/>
<gene>
    <name evidence="10" type="ORF">AGOS_ADL302W</name>
</gene>
<dbReference type="OMA" id="PVLMHRY"/>
<dbReference type="Pfam" id="PF02296">
    <property type="entry name" value="Alpha_adaptin_C"/>
    <property type="match status" value="1"/>
</dbReference>
<dbReference type="Gene3D" id="3.30.310.10">
    <property type="entry name" value="TATA-Binding Protein"/>
    <property type="match status" value="1"/>
</dbReference>
<dbReference type="GeneID" id="4619929"/>
<feature type="region of interest" description="Disordered" evidence="7">
    <location>
        <begin position="657"/>
        <end position="697"/>
    </location>
</feature>
<dbReference type="STRING" id="284811.Q75B74"/>
<evidence type="ECO:0000259" key="9">
    <source>
        <dbReference type="Pfam" id="PF02296"/>
    </source>
</evidence>
<name>Q75B74_EREGS</name>
<dbReference type="GO" id="GO:0072583">
    <property type="term" value="P:clathrin-dependent endocytosis"/>
    <property type="evidence" value="ECO:0000318"/>
    <property type="project" value="GO_Central"/>
</dbReference>
<dbReference type="AlphaFoldDB" id="Q75B74"/>
<sequence length="957" mass="106663">MPSKPMNNSMRGLQLFIADLKSAQLQQTQQKRIQSELVNIKTNFGTSGLNGYQRKKYIAKLVYIYITTNTAKVGEVLFGLEQCLVLLKSSVYSEKAIGYQALELLMHHKEAQESVLFPVIEQVKLDLTSADTDTVALALNFLGIAGGCSRTVGNQLFYDVFKILKSPLAPSLLRSKAALAFLMLVRKSPEVLTDQDDATLAEWVRCIFALLDDEKNYGLILAGVPLIEYFARHVAYDQCIKLVPKLIQILYSCVVVAKDNPNEFPEEYRFAKMPNPWLVSNISKLLNVLITPSDSHGRFTSLNIDQQSLGRLRLCVTKVIEFNGIQGTLSNATQHAILFTLINLACKLDPTADALNNSVAVLTSLLGSKDTNIRYLTLDALTKMSFSSGGRVKDTLRKDYLPRLLQILQEERDASIVCKVLDLLYALASEENVEYIVEQLLHFLASSTKRPLSIRNDLCVKVAALIENSSKSPEWVALSLLKLLSLTPVESNSTKGDMICQRVCYLVVNEERLRKVTCMNLVNYLLAPAPSTCILKASAFIFGEYANLLLENISIGDLFNVFAEKYFQSDNTTRAMILTTLIKLYRFNPAIGSAAIKFYQLELTSLDLELQTRAYQYLKIIQLDKLKKHDMKLLDTIFSEMPPFPRKKALFAPDNATGEFSEDSELPSFTDNIPSSKSNSRAPTPAPTPPPSRNIKTTYTSVTLSDGWESGFKRMLLHQQGVFYKNSLLKVLYRIIQNPSQPSISIVSLTTVNNAELPITGFYPEVIPFRTSGNPSYITNVTEMSNFTIEPGQRTNFSFELQTRYSFPVIEAPIVTFNFRYGGHNRDIGLKLGYGITSTISSKDNVSTMAQFIQRWKTISDALGHHGEAQDVLDPESSTQLEVNLQRMGFAIVEQESVPHTVFATGIVHTKSSGNFGCLLKLMITDSAVKLTCKTTSDGSLAQELVECVVQAFHSTT</sequence>
<dbReference type="InterPro" id="IPR011989">
    <property type="entry name" value="ARM-like"/>
</dbReference>
<proteinExistence type="inferred from homology"/>
<dbReference type="OrthoDB" id="28053at2759"/>
<keyword evidence="3 5" id="KW-0653">Protein transport</keyword>
<dbReference type="Gene3D" id="2.60.40.1230">
    <property type="match status" value="1"/>
</dbReference>
<dbReference type="PIRSF" id="PIRSF037091">
    <property type="entry name" value="AP2_complex_alpha"/>
    <property type="match status" value="1"/>
</dbReference>
<dbReference type="InterPro" id="IPR050840">
    <property type="entry name" value="Adaptor_Complx_Large_Subunit"/>
</dbReference>
<evidence type="ECO:0000313" key="11">
    <source>
        <dbReference type="Proteomes" id="UP000000591"/>
    </source>
</evidence>
<evidence type="ECO:0000256" key="1">
    <source>
        <dbReference type="ARBA" id="ARBA00004184"/>
    </source>
</evidence>
<reference evidence="10 11" key="1">
    <citation type="journal article" date="2004" name="Science">
        <title>The Ashbya gossypii genome as a tool for mapping the ancient Saccharomyces cerevisiae genome.</title>
        <authorList>
            <person name="Dietrich F.S."/>
            <person name="Voegeli S."/>
            <person name="Brachat S."/>
            <person name="Lerch A."/>
            <person name="Gates K."/>
            <person name="Steiner S."/>
            <person name="Mohr C."/>
            <person name="Pohlmann R."/>
            <person name="Luedi P."/>
            <person name="Choi S."/>
            <person name="Wing R.A."/>
            <person name="Flavier A."/>
            <person name="Gaffney T.D."/>
            <person name="Philippsen P."/>
        </authorList>
    </citation>
    <scope>NUCLEOTIDE SEQUENCE [LARGE SCALE GENOMIC DNA]</scope>
    <source>
        <strain evidence="11">ATCC 10895 / CBS 109.51 / FGSC 9923 / NRRL Y-1056</strain>
    </source>
</reference>
<feature type="domain" description="Clathrin/coatomer adaptor adaptin-like N-terminal" evidence="8">
    <location>
        <begin position="30"/>
        <end position="624"/>
    </location>
</feature>
<dbReference type="SUPFAM" id="SSF55711">
    <property type="entry name" value="Subdomain of clathrin and coatomer appendage domain"/>
    <property type="match status" value="1"/>
</dbReference>
<dbReference type="RefSeq" id="NP_983794.1">
    <property type="nucleotide sequence ID" value="NM_209147.1"/>
</dbReference>
<feature type="binding site" evidence="6">
    <location>
        <position position="52"/>
    </location>
    <ligand>
        <name>a 1,2-diacyl-sn-glycero-3-phospho-(1D-myo-inositol-3,4,5-trisphosphate)</name>
        <dbReference type="ChEBI" id="CHEBI:57836"/>
    </ligand>
</feature>
<dbReference type="InterPro" id="IPR013041">
    <property type="entry name" value="Clathrin_app_Ig-like_sf"/>
</dbReference>
<evidence type="ECO:0000256" key="3">
    <source>
        <dbReference type="ARBA" id="ARBA00022927"/>
    </source>
</evidence>
<organism evidence="10 11">
    <name type="scientific">Eremothecium gossypii (strain ATCC 10895 / CBS 109.51 / FGSC 9923 / NRRL Y-1056)</name>
    <name type="common">Yeast</name>
    <name type="synonym">Ashbya gossypii</name>
    <dbReference type="NCBI Taxonomy" id="284811"/>
    <lineage>
        <taxon>Eukaryota</taxon>
        <taxon>Fungi</taxon>
        <taxon>Dikarya</taxon>
        <taxon>Ascomycota</taxon>
        <taxon>Saccharomycotina</taxon>
        <taxon>Saccharomycetes</taxon>
        <taxon>Saccharomycetales</taxon>
        <taxon>Saccharomycetaceae</taxon>
        <taxon>Eremothecium</taxon>
    </lineage>
</organism>
<dbReference type="PANTHER" id="PTHR22780">
    <property type="entry name" value="ADAPTIN, ALPHA/GAMMA/EPSILON"/>
    <property type="match status" value="1"/>
</dbReference>
<keyword evidence="5" id="KW-0168">Coated pit</keyword>
<reference evidence="11" key="2">
    <citation type="journal article" date="2013" name="G3 (Bethesda)">
        <title>Genomes of Ashbya fungi isolated from insects reveal four mating-type loci, numerous translocations, lack of transposons, and distinct gene duplications.</title>
        <authorList>
            <person name="Dietrich F.S."/>
            <person name="Voegeli S."/>
            <person name="Kuo S."/>
            <person name="Philippsen P."/>
        </authorList>
    </citation>
    <scope>GENOME REANNOTATION</scope>
    <source>
        <strain evidence="11">ATCC 10895 / CBS 109.51 / FGSC 9923 / NRRL Y-1056</strain>
    </source>
</reference>
<feature type="binding site" evidence="6">
    <location>
        <begin position="56"/>
        <end position="60"/>
    </location>
    <ligand>
        <name>a 1,2-diacyl-sn-glycero-3-phospho-(1D-myo-inositol-3,4,5-trisphosphate)</name>
        <dbReference type="ChEBI" id="CHEBI:57836"/>
    </ligand>
</feature>
<protein>
    <recommendedName>
        <fullName evidence="5">AP-2 complex subunit alpha</fullName>
    </recommendedName>
</protein>
<dbReference type="SUPFAM" id="SSF49348">
    <property type="entry name" value="Clathrin adaptor appendage domain"/>
    <property type="match status" value="1"/>
</dbReference>
<dbReference type="GO" id="GO:0035615">
    <property type="term" value="F:clathrin adaptor activity"/>
    <property type="evidence" value="ECO:0000318"/>
    <property type="project" value="GO_Central"/>
</dbReference>
<accession>Q75B74</accession>
<evidence type="ECO:0000313" key="10">
    <source>
        <dbReference type="EMBL" id="AAS51618.1"/>
    </source>
</evidence>
<dbReference type="InterPro" id="IPR002553">
    <property type="entry name" value="Clathrin/coatomer_adapt-like_N"/>
</dbReference>
<dbReference type="GO" id="GO:0006886">
    <property type="term" value="P:intracellular protein transport"/>
    <property type="evidence" value="ECO:0007669"/>
    <property type="project" value="UniProtKB-UniRule"/>
</dbReference>
<keyword evidence="11" id="KW-1185">Reference proteome</keyword>
<dbReference type="InterPro" id="IPR012295">
    <property type="entry name" value="TBP_dom_sf"/>
</dbReference>
<dbReference type="Gene3D" id="1.25.10.10">
    <property type="entry name" value="Leucine-rich Repeat Variant"/>
    <property type="match status" value="1"/>
</dbReference>
<evidence type="ECO:0000256" key="2">
    <source>
        <dbReference type="ARBA" id="ARBA00022448"/>
    </source>
</evidence>
<dbReference type="InterPro" id="IPR016024">
    <property type="entry name" value="ARM-type_fold"/>
</dbReference>
<evidence type="ECO:0000256" key="6">
    <source>
        <dbReference type="PIRSR" id="PIRSR037091-1"/>
    </source>
</evidence>
<dbReference type="SUPFAM" id="SSF48371">
    <property type="entry name" value="ARM repeat"/>
    <property type="match status" value="1"/>
</dbReference>
<feature type="binding site" evidence="6">
    <location>
        <begin position="11"/>
        <end position="12"/>
    </location>
    <ligand>
        <name>a 1,2-diacyl-sn-glycero-3-phospho-(1D-myo-inositol-3,4,5-trisphosphate)</name>
        <dbReference type="ChEBI" id="CHEBI:57836"/>
    </ligand>
</feature>
<dbReference type="GO" id="GO:0005935">
    <property type="term" value="C:cellular bud neck"/>
    <property type="evidence" value="ECO:0007669"/>
    <property type="project" value="EnsemblFungi"/>
</dbReference>